<dbReference type="Gene3D" id="1.20.59.10">
    <property type="entry name" value="Chorismate mutase"/>
    <property type="match status" value="1"/>
</dbReference>
<dbReference type="InterPro" id="IPR050812">
    <property type="entry name" value="Preph/Arog_dehydrog"/>
</dbReference>
<dbReference type="InterPro" id="IPR036291">
    <property type="entry name" value="NAD(P)-bd_dom_sf"/>
</dbReference>
<dbReference type="NCBIfam" id="TIGR01799">
    <property type="entry name" value="CM_T"/>
    <property type="match status" value="1"/>
</dbReference>
<protein>
    <submittedName>
        <fullName evidence="5">Bifunctional chorismate mutase/prephenate dehydrogenase</fullName>
        <ecNumber evidence="5">1.3.1.12</ecNumber>
        <ecNumber evidence="5">5.4.99.5</ecNumber>
    </submittedName>
</protein>
<dbReference type="Pfam" id="PF02153">
    <property type="entry name" value="PDH_N"/>
    <property type="match status" value="1"/>
</dbReference>
<dbReference type="PIRSF" id="PIRSF001499">
    <property type="entry name" value="Chor_mut_pdh_Tpr"/>
    <property type="match status" value="1"/>
</dbReference>
<dbReference type="GO" id="GO:0005737">
    <property type="term" value="C:cytoplasm"/>
    <property type="evidence" value="ECO:0007669"/>
    <property type="project" value="InterPro"/>
</dbReference>
<dbReference type="GO" id="GO:0004106">
    <property type="term" value="F:chorismate mutase activity"/>
    <property type="evidence" value="ECO:0007669"/>
    <property type="project" value="UniProtKB-EC"/>
</dbReference>
<keyword evidence="6" id="KW-1185">Reference proteome</keyword>
<proteinExistence type="inferred from homology"/>
<reference evidence="5 6" key="1">
    <citation type="submission" date="2019-09" db="EMBL/GenBank/DDBJ databases">
        <title>Serinicoccus pratensis sp. nov., isolated from meadow soil.</title>
        <authorList>
            <person name="Zhang W."/>
        </authorList>
    </citation>
    <scope>NUCLEOTIDE SEQUENCE [LARGE SCALE GENOMIC DNA]</scope>
    <source>
        <strain evidence="5 6">W204</strain>
    </source>
</reference>
<comment type="similarity">
    <text evidence="1">Belongs to the prephenate/arogenate dehydrogenase family.</text>
</comment>
<evidence type="ECO:0000259" key="3">
    <source>
        <dbReference type="PROSITE" id="PS51168"/>
    </source>
</evidence>
<dbReference type="PANTHER" id="PTHR21363:SF0">
    <property type="entry name" value="PREPHENATE DEHYDROGENASE [NADP(+)]"/>
    <property type="match status" value="1"/>
</dbReference>
<dbReference type="KEGG" id="serw:FY030_03560"/>
<dbReference type="InterPro" id="IPR036979">
    <property type="entry name" value="CM_dom_sf"/>
</dbReference>
<dbReference type="Proteomes" id="UP000326546">
    <property type="component" value="Chromosome"/>
</dbReference>
<dbReference type="GO" id="GO:0006571">
    <property type="term" value="P:tyrosine biosynthetic process"/>
    <property type="evidence" value="ECO:0007669"/>
    <property type="project" value="InterPro"/>
</dbReference>
<dbReference type="Pfam" id="PF20463">
    <property type="entry name" value="PDH_C"/>
    <property type="match status" value="1"/>
</dbReference>
<dbReference type="Gene3D" id="3.40.50.720">
    <property type="entry name" value="NAD(P)-binding Rossmann-like Domain"/>
    <property type="match status" value="1"/>
</dbReference>
<dbReference type="InterPro" id="IPR008927">
    <property type="entry name" value="6-PGluconate_DH-like_C_sf"/>
</dbReference>
<dbReference type="GO" id="GO:0070403">
    <property type="term" value="F:NAD+ binding"/>
    <property type="evidence" value="ECO:0007669"/>
    <property type="project" value="InterPro"/>
</dbReference>
<keyword evidence="5" id="KW-0413">Isomerase</keyword>
<dbReference type="SMART" id="SM00830">
    <property type="entry name" value="CM_2"/>
    <property type="match status" value="1"/>
</dbReference>
<dbReference type="PROSITE" id="PS51176">
    <property type="entry name" value="PDH_ADH"/>
    <property type="match status" value="1"/>
</dbReference>
<evidence type="ECO:0000256" key="2">
    <source>
        <dbReference type="ARBA" id="ARBA00023002"/>
    </source>
</evidence>
<keyword evidence="2 5" id="KW-0560">Oxidoreductase</keyword>
<dbReference type="SUPFAM" id="SSF48600">
    <property type="entry name" value="Chorismate mutase II"/>
    <property type="match status" value="1"/>
</dbReference>
<dbReference type="OrthoDB" id="3267837at2"/>
<evidence type="ECO:0000256" key="1">
    <source>
        <dbReference type="ARBA" id="ARBA00007964"/>
    </source>
</evidence>
<dbReference type="Pfam" id="PF01817">
    <property type="entry name" value="CM_2"/>
    <property type="match status" value="1"/>
</dbReference>
<dbReference type="EC" id="5.4.99.5" evidence="5"/>
<organism evidence="5 6">
    <name type="scientific">Ornithinimicrobium pratense</name>
    <dbReference type="NCBI Taxonomy" id="2593973"/>
    <lineage>
        <taxon>Bacteria</taxon>
        <taxon>Bacillati</taxon>
        <taxon>Actinomycetota</taxon>
        <taxon>Actinomycetes</taxon>
        <taxon>Micrococcales</taxon>
        <taxon>Ornithinimicrobiaceae</taxon>
        <taxon>Ornithinimicrobium</taxon>
    </lineage>
</organism>
<dbReference type="EMBL" id="CP044427">
    <property type="protein sequence ID" value="QFG67917.1"/>
    <property type="molecule type" value="Genomic_DNA"/>
</dbReference>
<dbReference type="PANTHER" id="PTHR21363">
    <property type="entry name" value="PREPHENATE DEHYDROGENASE"/>
    <property type="match status" value="1"/>
</dbReference>
<dbReference type="PROSITE" id="PS51168">
    <property type="entry name" value="CHORISMATE_MUT_2"/>
    <property type="match status" value="1"/>
</dbReference>
<dbReference type="SUPFAM" id="SSF48179">
    <property type="entry name" value="6-phosphogluconate dehydrogenase C-terminal domain-like"/>
    <property type="match status" value="1"/>
</dbReference>
<dbReference type="NCBIfam" id="NF008400">
    <property type="entry name" value="PRK11199.1"/>
    <property type="match status" value="1"/>
</dbReference>
<dbReference type="InterPro" id="IPR046825">
    <property type="entry name" value="PDH_C"/>
</dbReference>
<dbReference type="GO" id="GO:0004665">
    <property type="term" value="F:prephenate dehydrogenase (NADP+) activity"/>
    <property type="evidence" value="ECO:0007669"/>
    <property type="project" value="InterPro"/>
</dbReference>
<sequence length="380" mass="41829">MTDGAGAEQPLAALRGQIDEVDRELVELLARRLQLVSQVGEIKGRHGLPIYAPEREATMIAAKRALAEEQGVPPGMVEDVLRRCMREAYTHEKSMGFTTQAPDLGPVVVVGGAGRMGALFGRMLRLSGYEVRVVEQEHSPQEVAELVEGVGMVLVSVPIHETVQVVRSLPPLPADCLLADLTSTKRAVMGAMLEVHPGPVLGLHPMFGPDVDSFAKQVVAYVPGREPEASGWLLEQIRLWGARLHRVDAEEHDHAMGLIQALRHFSTFAYGAHLAHEDRDLPTLLALSSPIYRLELVMVGRLFAQDPGLYYDIITASSDAMELITRYHERYGQAIDLLRSGDREAFVTQFEQVGEWFGDYAQRFLAESAALLAHADATRT</sequence>
<dbReference type="InterPro" id="IPR011277">
    <property type="entry name" value="CM_T"/>
</dbReference>
<dbReference type="InterPro" id="IPR046826">
    <property type="entry name" value="PDH_N"/>
</dbReference>
<feature type="domain" description="Chorismate mutase" evidence="3">
    <location>
        <begin position="5"/>
        <end position="96"/>
    </location>
</feature>
<dbReference type="SUPFAM" id="SSF51735">
    <property type="entry name" value="NAD(P)-binding Rossmann-fold domains"/>
    <property type="match status" value="1"/>
</dbReference>
<gene>
    <name evidence="5" type="primary">tyrA</name>
    <name evidence="5" type="ORF">FY030_03560</name>
</gene>
<evidence type="ECO:0000259" key="4">
    <source>
        <dbReference type="PROSITE" id="PS51176"/>
    </source>
</evidence>
<dbReference type="InterPro" id="IPR036263">
    <property type="entry name" value="Chorismate_II_sf"/>
</dbReference>
<evidence type="ECO:0000313" key="6">
    <source>
        <dbReference type="Proteomes" id="UP000326546"/>
    </source>
</evidence>
<name>A0A5J6V2L2_9MICO</name>
<dbReference type="InterPro" id="IPR002701">
    <property type="entry name" value="CM_II_prokaryot"/>
</dbReference>
<evidence type="ECO:0000313" key="5">
    <source>
        <dbReference type="EMBL" id="QFG67917.1"/>
    </source>
</evidence>
<dbReference type="InterPro" id="IPR003099">
    <property type="entry name" value="Prephen_DH"/>
</dbReference>
<dbReference type="GO" id="GO:0046417">
    <property type="term" value="P:chorismate metabolic process"/>
    <property type="evidence" value="ECO:0007669"/>
    <property type="project" value="InterPro"/>
</dbReference>
<dbReference type="Gene3D" id="1.10.3660.10">
    <property type="entry name" value="6-phosphogluconate dehydrogenase C-terminal like domain"/>
    <property type="match status" value="1"/>
</dbReference>
<dbReference type="AlphaFoldDB" id="A0A5J6V2L2"/>
<dbReference type="GO" id="GO:0008977">
    <property type="term" value="F:prephenate dehydrogenase (NAD+) activity"/>
    <property type="evidence" value="ECO:0007669"/>
    <property type="project" value="UniProtKB-EC"/>
</dbReference>
<feature type="domain" description="Prephenate/arogenate dehydrogenase" evidence="4">
    <location>
        <begin position="105"/>
        <end position="368"/>
    </location>
</feature>
<dbReference type="RefSeq" id="WP_158060309.1">
    <property type="nucleotide sequence ID" value="NZ_CP044427.1"/>
</dbReference>
<dbReference type="InterPro" id="IPR008244">
    <property type="entry name" value="Chor_mut/prephenate_DH_T"/>
</dbReference>
<dbReference type="EC" id="1.3.1.12" evidence="5"/>
<accession>A0A5J6V2L2</accession>